<evidence type="ECO:0000313" key="2">
    <source>
        <dbReference type="EMBL" id="EEE59144.1"/>
    </source>
</evidence>
<dbReference type="Proteomes" id="UP000007752">
    <property type="component" value="Chromosome 3"/>
</dbReference>
<evidence type="ECO:0000256" key="1">
    <source>
        <dbReference type="SAM" id="MobiDB-lite"/>
    </source>
</evidence>
<name>B9F8P6_ORYSJ</name>
<gene>
    <name evidence="2" type="ORF">OsJ_11042</name>
</gene>
<protein>
    <submittedName>
        <fullName evidence="2">Uncharacterized protein</fullName>
    </submittedName>
</protein>
<feature type="region of interest" description="Disordered" evidence="1">
    <location>
        <begin position="221"/>
        <end position="241"/>
    </location>
</feature>
<proteinExistence type="predicted"/>
<dbReference type="AlphaFoldDB" id="B9F8P6"/>
<reference evidence="2" key="1">
    <citation type="journal article" date="2005" name="PLoS Biol.">
        <title>The genomes of Oryza sativa: a history of duplications.</title>
        <authorList>
            <person name="Yu J."/>
            <person name="Wang J."/>
            <person name="Lin W."/>
            <person name="Li S."/>
            <person name="Li H."/>
            <person name="Zhou J."/>
            <person name="Ni P."/>
            <person name="Dong W."/>
            <person name="Hu S."/>
            <person name="Zeng C."/>
            <person name="Zhang J."/>
            <person name="Zhang Y."/>
            <person name="Li R."/>
            <person name="Xu Z."/>
            <person name="Li S."/>
            <person name="Li X."/>
            <person name="Zheng H."/>
            <person name="Cong L."/>
            <person name="Lin L."/>
            <person name="Yin J."/>
            <person name="Geng J."/>
            <person name="Li G."/>
            <person name="Shi J."/>
            <person name="Liu J."/>
            <person name="Lv H."/>
            <person name="Li J."/>
            <person name="Wang J."/>
            <person name="Deng Y."/>
            <person name="Ran L."/>
            <person name="Shi X."/>
            <person name="Wang X."/>
            <person name="Wu Q."/>
            <person name="Li C."/>
            <person name="Ren X."/>
            <person name="Wang J."/>
            <person name="Wang X."/>
            <person name="Li D."/>
            <person name="Liu D."/>
            <person name="Zhang X."/>
            <person name="Ji Z."/>
            <person name="Zhao W."/>
            <person name="Sun Y."/>
            <person name="Zhang Z."/>
            <person name="Bao J."/>
            <person name="Han Y."/>
            <person name="Dong L."/>
            <person name="Ji J."/>
            <person name="Chen P."/>
            <person name="Wu S."/>
            <person name="Liu J."/>
            <person name="Xiao Y."/>
            <person name="Bu D."/>
            <person name="Tan J."/>
            <person name="Yang L."/>
            <person name="Ye C."/>
            <person name="Zhang J."/>
            <person name="Xu J."/>
            <person name="Zhou Y."/>
            <person name="Yu Y."/>
            <person name="Zhang B."/>
            <person name="Zhuang S."/>
            <person name="Wei H."/>
            <person name="Liu B."/>
            <person name="Lei M."/>
            <person name="Yu H."/>
            <person name="Li Y."/>
            <person name="Xu H."/>
            <person name="Wei S."/>
            <person name="He X."/>
            <person name="Fang L."/>
            <person name="Zhang Z."/>
            <person name="Zhang Y."/>
            <person name="Huang X."/>
            <person name="Su Z."/>
            <person name="Tong W."/>
            <person name="Li J."/>
            <person name="Tong Z."/>
            <person name="Li S."/>
            <person name="Ye J."/>
            <person name="Wang L."/>
            <person name="Fang L."/>
            <person name="Lei T."/>
            <person name="Chen C."/>
            <person name="Chen H."/>
            <person name="Xu Z."/>
            <person name="Li H."/>
            <person name="Huang H."/>
            <person name="Zhang F."/>
            <person name="Xu H."/>
            <person name="Li N."/>
            <person name="Zhao C."/>
            <person name="Li S."/>
            <person name="Dong L."/>
            <person name="Huang Y."/>
            <person name="Li L."/>
            <person name="Xi Y."/>
            <person name="Qi Q."/>
            <person name="Li W."/>
            <person name="Zhang B."/>
            <person name="Hu W."/>
            <person name="Zhang Y."/>
            <person name="Tian X."/>
            <person name="Jiao Y."/>
            <person name="Liang X."/>
            <person name="Jin J."/>
            <person name="Gao L."/>
            <person name="Zheng W."/>
            <person name="Hao B."/>
            <person name="Liu S."/>
            <person name="Wang W."/>
            <person name="Yuan L."/>
            <person name="Cao M."/>
            <person name="McDermott J."/>
            <person name="Samudrala R."/>
            <person name="Wang J."/>
            <person name="Wong G.K."/>
            <person name="Yang H."/>
        </authorList>
    </citation>
    <scope>NUCLEOTIDE SEQUENCE [LARGE SCALE GENOMIC DNA]</scope>
</reference>
<organism evidence="2">
    <name type="scientific">Oryza sativa subsp. japonica</name>
    <name type="common">Rice</name>
    <dbReference type="NCBI Taxonomy" id="39947"/>
    <lineage>
        <taxon>Eukaryota</taxon>
        <taxon>Viridiplantae</taxon>
        <taxon>Streptophyta</taxon>
        <taxon>Embryophyta</taxon>
        <taxon>Tracheophyta</taxon>
        <taxon>Spermatophyta</taxon>
        <taxon>Magnoliopsida</taxon>
        <taxon>Liliopsida</taxon>
        <taxon>Poales</taxon>
        <taxon>Poaceae</taxon>
        <taxon>BOP clade</taxon>
        <taxon>Oryzoideae</taxon>
        <taxon>Oryzeae</taxon>
        <taxon>Oryzinae</taxon>
        <taxon>Oryza</taxon>
        <taxon>Oryza sativa</taxon>
    </lineage>
</organism>
<feature type="region of interest" description="Disordered" evidence="1">
    <location>
        <begin position="118"/>
        <end position="147"/>
    </location>
</feature>
<reference evidence="2" key="2">
    <citation type="submission" date="2008-12" db="EMBL/GenBank/DDBJ databases">
        <title>Improved gene annotation of the rice (Oryza sativa) genomes.</title>
        <authorList>
            <person name="Wang J."/>
            <person name="Li R."/>
            <person name="Fan W."/>
            <person name="Huang Q."/>
            <person name="Zhang J."/>
            <person name="Zhou Y."/>
            <person name="Hu Y."/>
            <person name="Zi S."/>
            <person name="Li J."/>
            <person name="Ni P."/>
            <person name="Zheng H."/>
            <person name="Zhang Y."/>
            <person name="Zhao M."/>
            <person name="Hao Q."/>
            <person name="McDermott J."/>
            <person name="Samudrala R."/>
            <person name="Kristiansen K."/>
            <person name="Wong G.K.-S."/>
        </authorList>
    </citation>
    <scope>NUCLEOTIDE SEQUENCE</scope>
</reference>
<dbReference type="EMBL" id="CM000140">
    <property type="protein sequence ID" value="EEE59144.1"/>
    <property type="molecule type" value="Genomic_DNA"/>
</dbReference>
<accession>B9F8P6</accession>
<sequence>MPPGGDKSILLRLLQSSLLLPYARWRRQIHSPEAATVVIAAPICPAMADPCAKYGEKRWKGEVTGGSASPVATDGSTYLESTVIVVVPLSRCFAPPHRRRGIMLTRLCKGRRWCRSNGRHERGSVGGRSAVASLGKGKGSVGGSVQAGQWRGEATPAGARAVAGGEKARGQSMAAVFRRSDRDGEIGWVQAECGYRSRSREGGGTEGRRVIDREVRRRRSTWARGRGTEGGLRVSFGKSKT</sequence>